<dbReference type="STRING" id="28045.AWB95_12800"/>
<keyword evidence="4" id="KW-1185">Reference proteome</keyword>
<evidence type="ECO:0000256" key="1">
    <source>
        <dbReference type="SAM" id="Phobius"/>
    </source>
</evidence>
<sequence length="220" mass="23170">MKSRFLPYATTPGRLLAQLFSDAVVAAWTFGWVLVGLAVHSAVSTIAEVGRQVEGGAHGVAGNLASAGHSADRIPLVGDAVSKPLTAASKAALDIAGAGHNLDTTATWLALVLAGAVAAPPILAVVMPWLVLRVRFFRRKWTVTALAATPAGEQLLALRALANRPLRRLSSVNADPVGAWRREDPAAIRGLAALELRSAGIRRFRRDNRRSAQGIAPKSQ</sequence>
<evidence type="ECO:0000313" key="3">
    <source>
        <dbReference type="EMBL" id="PIB79164.1"/>
    </source>
</evidence>
<dbReference type="Proteomes" id="UP000230971">
    <property type="component" value="Unassembled WGS sequence"/>
</dbReference>
<dbReference type="OrthoDB" id="5198533at2"/>
<organism evidence="2 4">
    <name type="scientific">Mycobacterium celatum</name>
    <dbReference type="NCBI Taxonomy" id="28045"/>
    <lineage>
        <taxon>Bacteria</taxon>
        <taxon>Bacillati</taxon>
        <taxon>Actinomycetota</taxon>
        <taxon>Actinomycetes</taxon>
        <taxon>Mycobacteriales</taxon>
        <taxon>Mycobacteriaceae</taxon>
        <taxon>Mycobacterium</taxon>
    </lineage>
</organism>
<proteinExistence type="predicted"/>
<protein>
    <recommendedName>
        <fullName evidence="6">Transmembrane protein</fullName>
    </recommendedName>
</protein>
<feature type="transmembrane region" description="Helical" evidence="1">
    <location>
        <begin position="20"/>
        <end position="43"/>
    </location>
</feature>
<dbReference type="RefSeq" id="WP_062541634.1">
    <property type="nucleotide sequence ID" value="NZ_BBUN01000498.1"/>
</dbReference>
<keyword evidence="1" id="KW-0812">Transmembrane</keyword>
<comment type="caution">
    <text evidence="2">The sequence shown here is derived from an EMBL/GenBank/DDBJ whole genome shotgun (WGS) entry which is preliminary data.</text>
</comment>
<keyword evidence="1" id="KW-1133">Transmembrane helix</keyword>
<dbReference type="AlphaFoldDB" id="A0A1X1RQ00"/>
<evidence type="ECO:0000313" key="4">
    <source>
        <dbReference type="Proteomes" id="UP000193907"/>
    </source>
</evidence>
<reference evidence="2 4" key="1">
    <citation type="submission" date="2016-01" db="EMBL/GenBank/DDBJ databases">
        <title>The new phylogeny of the genus Mycobacterium.</title>
        <authorList>
            <person name="Tarcisio F."/>
            <person name="Conor M."/>
            <person name="Antonella G."/>
            <person name="Elisabetta G."/>
            <person name="Giulia F.S."/>
            <person name="Sara T."/>
            <person name="Anna F."/>
            <person name="Clotilde B."/>
            <person name="Roberto B."/>
            <person name="Veronica D.S."/>
            <person name="Fabio R."/>
            <person name="Monica P."/>
            <person name="Olivier J."/>
            <person name="Enrico T."/>
            <person name="Nicola S."/>
        </authorList>
    </citation>
    <scope>NUCLEOTIDE SEQUENCE [LARGE SCALE GENOMIC DNA]</scope>
    <source>
        <strain evidence="2 4">DSM 44243</strain>
    </source>
</reference>
<reference evidence="3 5" key="2">
    <citation type="journal article" date="2017" name="Infect. Genet. Evol.">
        <title>The new phylogeny of the genus Mycobacterium: The old and the news.</title>
        <authorList>
            <person name="Tortoli E."/>
            <person name="Fedrizzi T."/>
            <person name="Meehan C.J."/>
            <person name="Trovato A."/>
            <person name="Grottola A."/>
            <person name="Giacobazzi E."/>
            <person name="Serpini G.F."/>
            <person name="Tagliazucchi S."/>
            <person name="Fabio A."/>
            <person name="Bettua C."/>
            <person name="Bertorelli R."/>
            <person name="Frascaro F."/>
            <person name="De Sanctis V."/>
            <person name="Pecorari M."/>
            <person name="Jousson O."/>
            <person name="Segata N."/>
            <person name="Cirillo D.M."/>
        </authorList>
    </citation>
    <scope>NUCLEOTIDE SEQUENCE [LARGE SCALE GENOMIC DNA]</scope>
    <source>
        <strain evidence="3 5">NCTC 12882</strain>
    </source>
</reference>
<evidence type="ECO:0000313" key="5">
    <source>
        <dbReference type="Proteomes" id="UP000230971"/>
    </source>
</evidence>
<accession>A0A1X1RQ00</accession>
<evidence type="ECO:0008006" key="6">
    <source>
        <dbReference type="Google" id="ProtNLM"/>
    </source>
</evidence>
<feature type="transmembrane region" description="Helical" evidence="1">
    <location>
        <begin position="108"/>
        <end position="132"/>
    </location>
</feature>
<name>A0A1X1RQ00_MYCCE</name>
<evidence type="ECO:0000313" key="2">
    <source>
        <dbReference type="EMBL" id="ORV11230.1"/>
    </source>
</evidence>
<gene>
    <name evidence="2" type="ORF">AWB95_12800</name>
    <name evidence="3" type="ORF">CQY23_09300</name>
</gene>
<dbReference type="EMBL" id="PDKV01000009">
    <property type="protein sequence ID" value="PIB79164.1"/>
    <property type="molecule type" value="Genomic_DNA"/>
</dbReference>
<dbReference type="Proteomes" id="UP000193907">
    <property type="component" value="Unassembled WGS sequence"/>
</dbReference>
<dbReference type="EMBL" id="LQOM01000030">
    <property type="protein sequence ID" value="ORV11230.1"/>
    <property type="molecule type" value="Genomic_DNA"/>
</dbReference>
<keyword evidence="1" id="KW-0472">Membrane</keyword>